<dbReference type="InterPro" id="IPR007492">
    <property type="entry name" value="LytTR_DNA-bd_dom"/>
</dbReference>
<evidence type="ECO:0000313" key="2">
    <source>
        <dbReference type="EMBL" id="GAA4375597.1"/>
    </source>
</evidence>
<dbReference type="Proteomes" id="UP001500454">
    <property type="component" value="Unassembled WGS sequence"/>
</dbReference>
<evidence type="ECO:0000313" key="3">
    <source>
        <dbReference type="Proteomes" id="UP001500454"/>
    </source>
</evidence>
<dbReference type="RefSeq" id="WP_345221698.1">
    <property type="nucleotide sequence ID" value="NZ_BAABHA010000002.1"/>
</dbReference>
<protein>
    <recommendedName>
        <fullName evidence="1">HTH LytTR-type domain-containing protein</fullName>
    </recommendedName>
</protein>
<comment type="caution">
    <text evidence="2">The sequence shown here is derived from an EMBL/GenBank/DDBJ whole genome shotgun (WGS) entry which is preliminary data.</text>
</comment>
<sequence length="321" mass="36123">MTSADRASATSTKPLQELPPSYAARLIRALSDQDRLTALRAYQILDTEPEAAFDNLAKLAGYICETPVSLVTFLEQDRQFFKAMVGYNLPSSIPQEITFCQHILLEEDLVEIEDVTLDVRFRDNPFVANTPNVRFYASAPIITADGHKIGSICAFDFKPHRLTHEQRDALRTLAREAVLNLELRQARVELERGQQDLDDLLRLINDNAESGVASSLQELFVKQNNKLVRLNTADISYIEALGDYVNIYAGSGRYTVYTTMKELLQRLPVRDFVRVHRKYIVNIDSIIAIAGDALTVDTNRKALVLIGSSYKADLMSRLNVV</sequence>
<proteinExistence type="predicted"/>
<gene>
    <name evidence="2" type="ORF">GCM10023186_08490</name>
</gene>
<dbReference type="Pfam" id="PF04397">
    <property type="entry name" value="LytTR"/>
    <property type="match status" value="1"/>
</dbReference>
<dbReference type="Pfam" id="PF01590">
    <property type="entry name" value="GAF"/>
    <property type="match status" value="1"/>
</dbReference>
<name>A0ABP8IVJ3_9BACT</name>
<accession>A0ABP8IVJ3</accession>
<organism evidence="2 3">
    <name type="scientific">Hymenobacter koreensis</name>
    <dbReference type="NCBI Taxonomy" id="1084523"/>
    <lineage>
        <taxon>Bacteria</taxon>
        <taxon>Pseudomonadati</taxon>
        <taxon>Bacteroidota</taxon>
        <taxon>Cytophagia</taxon>
        <taxon>Cytophagales</taxon>
        <taxon>Hymenobacteraceae</taxon>
        <taxon>Hymenobacter</taxon>
    </lineage>
</organism>
<dbReference type="PROSITE" id="PS50930">
    <property type="entry name" value="HTH_LYTTR"/>
    <property type="match status" value="1"/>
</dbReference>
<keyword evidence="3" id="KW-1185">Reference proteome</keyword>
<dbReference type="SMART" id="SM00850">
    <property type="entry name" value="LytTR"/>
    <property type="match status" value="1"/>
</dbReference>
<evidence type="ECO:0000259" key="1">
    <source>
        <dbReference type="PROSITE" id="PS50930"/>
    </source>
</evidence>
<reference evidence="3" key="1">
    <citation type="journal article" date="2019" name="Int. J. Syst. Evol. Microbiol.">
        <title>The Global Catalogue of Microorganisms (GCM) 10K type strain sequencing project: providing services to taxonomists for standard genome sequencing and annotation.</title>
        <authorList>
            <consortium name="The Broad Institute Genomics Platform"/>
            <consortium name="The Broad Institute Genome Sequencing Center for Infectious Disease"/>
            <person name="Wu L."/>
            <person name="Ma J."/>
        </authorList>
    </citation>
    <scope>NUCLEOTIDE SEQUENCE [LARGE SCALE GENOMIC DNA]</scope>
    <source>
        <strain evidence="3">JCM 17924</strain>
    </source>
</reference>
<dbReference type="InterPro" id="IPR029016">
    <property type="entry name" value="GAF-like_dom_sf"/>
</dbReference>
<dbReference type="EMBL" id="BAABHA010000002">
    <property type="protein sequence ID" value="GAA4375597.1"/>
    <property type="molecule type" value="Genomic_DNA"/>
</dbReference>
<dbReference type="Gene3D" id="2.40.50.1020">
    <property type="entry name" value="LytTr DNA-binding domain"/>
    <property type="match status" value="1"/>
</dbReference>
<dbReference type="SUPFAM" id="SSF55781">
    <property type="entry name" value="GAF domain-like"/>
    <property type="match status" value="1"/>
</dbReference>
<dbReference type="Gene3D" id="3.30.450.40">
    <property type="match status" value="1"/>
</dbReference>
<feature type="domain" description="HTH LytTR-type" evidence="1">
    <location>
        <begin position="219"/>
        <end position="286"/>
    </location>
</feature>
<dbReference type="PANTHER" id="PTHR43102">
    <property type="entry name" value="SLR1143 PROTEIN"/>
    <property type="match status" value="1"/>
</dbReference>
<dbReference type="InterPro" id="IPR003018">
    <property type="entry name" value="GAF"/>
</dbReference>
<dbReference type="SMART" id="SM00065">
    <property type="entry name" value="GAF"/>
    <property type="match status" value="1"/>
</dbReference>
<dbReference type="PANTHER" id="PTHR43102:SF2">
    <property type="entry name" value="GAF DOMAIN-CONTAINING PROTEIN"/>
    <property type="match status" value="1"/>
</dbReference>